<dbReference type="AlphaFoldDB" id="A0A067CUP7"/>
<name>A0A067CUP7_SAPPC</name>
<evidence type="ECO:0000256" key="1">
    <source>
        <dbReference type="SAM" id="Phobius"/>
    </source>
</evidence>
<keyword evidence="5" id="KW-1185">Reference proteome</keyword>
<dbReference type="GO" id="GO:0016020">
    <property type="term" value="C:membrane"/>
    <property type="evidence" value="ECO:0007669"/>
    <property type="project" value="GOC"/>
</dbReference>
<dbReference type="Gene3D" id="3.60.10.10">
    <property type="entry name" value="Endonuclease/exonuclease/phosphatase"/>
    <property type="match status" value="1"/>
</dbReference>
<feature type="transmembrane region" description="Helical" evidence="1">
    <location>
        <begin position="277"/>
        <end position="297"/>
    </location>
</feature>
<feature type="domain" description="PGAP2IP C-terminal nuclease-like" evidence="3">
    <location>
        <begin position="335"/>
        <end position="493"/>
    </location>
</feature>
<dbReference type="OMA" id="QRFRIFY"/>
<keyword evidence="1" id="KW-1133">Transmembrane helix</keyword>
<keyword evidence="1" id="KW-0812">Transmembrane</keyword>
<dbReference type="VEuPathDB" id="FungiDB:SPRG_19040"/>
<feature type="chain" id="PRO_5001638118" description="PGAP2IP C-terminal nuclease-like domain-containing protein" evidence="2">
    <location>
        <begin position="23"/>
        <end position="519"/>
    </location>
</feature>
<feature type="transmembrane region" description="Helical" evidence="1">
    <location>
        <begin position="119"/>
        <end position="137"/>
    </location>
</feature>
<reference evidence="4 5" key="1">
    <citation type="journal article" date="2013" name="PLoS Genet.">
        <title>Distinctive expansion of potential virulence genes in the genome of the oomycete fish pathogen Saprolegnia parasitica.</title>
        <authorList>
            <person name="Jiang R.H."/>
            <person name="de Bruijn I."/>
            <person name="Haas B.J."/>
            <person name="Belmonte R."/>
            <person name="Lobach L."/>
            <person name="Christie J."/>
            <person name="van den Ackerveken G."/>
            <person name="Bottin A."/>
            <person name="Bulone V."/>
            <person name="Diaz-Moreno S.M."/>
            <person name="Dumas B."/>
            <person name="Fan L."/>
            <person name="Gaulin E."/>
            <person name="Govers F."/>
            <person name="Grenville-Briggs L.J."/>
            <person name="Horner N.R."/>
            <person name="Levin J.Z."/>
            <person name="Mammella M."/>
            <person name="Meijer H.J."/>
            <person name="Morris P."/>
            <person name="Nusbaum C."/>
            <person name="Oome S."/>
            <person name="Phillips A.J."/>
            <person name="van Rooyen D."/>
            <person name="Rzeszutek E."/>
            <person name="Saraiva M."/>
            <person name="Secombes C.J."/>
            <person name="Seidl M.F."/>
            <person name="Snel B."/>
            <person name="Stassen J.H."/>
            <person name="Sykes S."/>
            <person name="Tripathy S."/>
            <person name="van den Berg H."/>
            <person name="Vega-Arreguin J.C."/>
            <person name="Wawra S."/>
            <person name="Young S.K."/>
            <person name="Zeng Q."/>
            <person name="Dieguez-Uribeondo J."/>
            <person name="Russ C."/>
            <person name="Tyler B.M."/>
            <person name="van West P."/>
        </authorList>
    </citation>
    <scope>NUCLEOTIDE SEQUENCE [LARGE SCALE GENOMIC DNA]</scope>
    <source>
        <strain evidence="4 5">CBS 223.65</strain>
    </source>
</reference>
<dbReference type="OrthoDB" id="68581at2759"/>
<dbReference type="GeneID" id="24140487"/>
<dbReference type="InterPro" id="IPR057315">
    <property type="entry name" value="Exo_endo_phos_PGAP2IP_C"/>
</dbReference>
<dbReference type="Proteomes" id="UP000030745">
    <property type="component" value="Unassembled WGS sequence"/>
</dbReference>
<sequence>MALHGLVLSNALLLWLRWAGLSLNPLLDLPGSGFSCIPLAALCGVLLYAYQHHLQLGKGSANTTLWRRLLGLLGLASLLFFTQWLFTAPTAIPRWLGVHHAWGWLVLATYTLGIICAPLGGAVAAAALFGVGAIAFHASSFPGLSLCGAAAMGLALPSLWLLLVPSTFMSINAHLEPVHFDSERLNSAHELGVATPRRSSCSLSLCVGAVFLTLVYTTLLALTIALTTYDYLPPELRGLRGQRFRIFYLTASVIGTAVVVLRSSLAPTLQSTTMDRLRRVIGAGICCVCVIPIASIYTASFAPPGSNSPPLTLGNVASDLRLVSFNAYQGFNRAGGNNFHAIRSMLDDFDPHIVALQESDTMQTGSGSLDLTLYLALHRGMYSFANPATDADSFGCTLLSSFPILAASGIVLPSLGENACFQHVLLNVHGTLLHVMNVHLGNDGTTDRDKQLELVLAYVQNASGPLILMGDFNTRKNSRAYASMMQSTQLLDAGDRGSCVRPSPHPSTGVPIEYIFSGM</sequence>
<dbReference type="STRING" id="695850.A0A067CUP7"/>
<evidence type="ECO:0000313" key="5">
    <source>
        <dbReference type="Proteomes" id="UP000030745"/>
    </source>
</evidence>
<keyword evidence="1" id="KW-0472">Membrane</keyword>
<dbReference type="SUPFAM" id="SSF56219">
    <property type="entry name" value="DNase I-like"/>
    <property type="match status" value="1"/>
</dbReference>
<accession>A0A067CUP7</accession>
<feature type="transmembrane region" description="Helical" evidence="1">
    <location>
        <begin position="143"/>
        <end position="164"/>
    </location>
</feature>
<evidence type="ECO:0000313" key="4">
    <source>
        <dbReference type="EMBL" id="KDO34198.1"/>
    </source>
</evidence>
<dbReference type="InterPro" id="IPR036691">
    <property type="entry name" value="Endo/exonu/phosph_ase_sf"/>
</dbReference>
<feature type="transmembrane region" description="Helical" evidence="1">
    <location>
        <begin position="92"/>
        <end position="112"/>
    </location>
</feature>
<feature type="transmembrane region" description="Helical" evidence="1">
    <location>
        <begin position="205"/>
        <end position="226"/>
    </location>
</feature>
<proteinExistence type="predicted"/>
<dbReference type="GO" id="GO:0006506">
    <property type="term" value="P:GPI anchor biosynthetic process"/>
    <property type="evidence" value="ECO:0007669"/>
    <property type="project" value="TreeGrafter"/>
</dbReference>
<dbReference type="GO" id="GO:0005783">
    <property type="term" value="C:endoplasmic reticulum"/>
    <property type="evidence" value="ECO:0007669"/>
    <property type="project" value="TreeGrafter"/>
</dbReference>
<dbReference type="RefSeq" id="XP_012195238.1">
    <property type="nucleotide sequence ID" value="XM_012339848.1"/>
</dbReference>
<feature type="signal peptide" evidence="2">
    <location>
        <begin position="1"/>
        <end position="22"/>
    </location>
</feature>
<keyword evidence="2" id="KW-0732">Signal</keyword>
<evidence type="ECO:0000259" key="3">
    <source>
        <dbReference type="Pfam" id="PF23226"/>
    </source>
</evidence>
<dbReference type="EMBL" id="KK583191">
    <property type="protein sequence ID" value="KDO34198.1"/>
    <property type="molecule type" value="Genomic_DNA"/>
</dbReference>
<dbReference type="KEGG" id="spar:SPRG_19040"/>
<protein>
    <recommendedName>
        <fullName evidence="3">PGAP2IP C-terminal nuclease-like domain-containing protein</fullName>
    </recommendedName>
</protein>
<dbReference type="PANTHER" id="PTHR14859:SF1">
    <property type="entry name" value="PGAP2-INTERACTING PROTEIN"/>
    <property type="match status" value="1"/>
</dbReference>
<evidence type="ECO:0000256" key="2">
    <source>
        <dbReference type="SAM" id="SignalP"/>
    </source>
</evidence>
<feature type="transmembrane region" description="Helical" evidence="1">
    <location>
        <begin position="69"/>
        <end position="86"/>
    </location>
</feature>
<dbReference type="Pfam" id="PF23226">
    <property type="entry name" value="Exo_endo_phos_PGAP2IP"/>
    <property type="match status" value="1"/>
</dbReference>
<gene>
    <name evidence="4" type="ORF">SPRG_19040</name>
</gene>
<dbReference type="PANTHER" id="PTHR14859">
    <property type="entry name" value="CALCOFLUOR WHITE HYPERSENSITIVE PROTEIN PRECURSOR"/>
    <property type="match status" value="1"/>
</dbReference>
<feature type="transmembrane region" description="Helical" evidence="1">
    <location>
        <begin position="29"/>
        <end position="49"/>
    </location>
</feature>
<organism evidence="4 5">
    <name type="scientific">Saprolegnia parasitica (strain CBS 223.65)</name>
    <dbReference type="NCBI Taxonomy" id="695850"/>
    <lineage>
        <taxon>Eukaryota</taxon>
        <taxon>Sar</taxon>
        <taxon>Stramenopiles</taxon>
        <taxon>Oomycota</taxon>
        <taxon>Saprolegniomycetes</taxon>
        <taxon>Saprolegniales</taxon>
        <taxon>Saprolegniaceae</taxon>
        <taxon>Saprolegnia</taxon>
    </lineage>
</organism>
<dbReference type="InterPro" id="IPR051916">
    <property type="entry name" value="GPI-anchor_lipid_remodeler"/>
</dbReference>
<feature type="transmembrane region" description="Helical" evidence="1">
    <location>
        <begin position="246"/>
        <end position="265"/>
    </location>
</feature>